<organism evidence="2 3">
    <name type="scientific">Streptomyces gamaensis</name>
    <dbReference type="NCBI Taxonomy" id="1763542"/>
    <lineage>
        <taxon>Bacteria</taxon>
        <taxon>Bacillati</taxon>
        <taxon>Actinomycetota</taxon>
        <taxon>Actinomycetes</taxon>
        <taxon>Kitasatosporales</taxon>
        <taxon>Streptomycetaceae</taxon>
        <taxon>Streptomyces</taxon>
    </lineage>
</organism>
<proteinExistence type="predicted"/>
<keyword evidence="1" id="KW-0812">Transmembrane</keyword>
<dbReference type="InterPro" id="IPR047816">
    <property type="entry name" value="SCO1431-like"/>
</dbReference>
<keyword evidence="1" id="KW-0472">Membrane</keyword>
<feature type="transmembrane region" description="Helical" evidence="1">
    <location>
        <begin position="42"/>
        <end position="62"/>
    </location>
</feature>
<keyword evidence="1" id="KW-1133">Transmembrane helix</keyword>
<dbReference type="NCBIfam" id="NF033485">
    <property type="entry name" value="small_SCO1431"/>
    <property type="match status" value="1"/>
</dbReference>
<comment type="caution">
    <text evidence="2">The sequence shown here is derived from an EMBL/GenBank/DDBJ whole genome shotgun (WGS) entry which is preliminary data.</text>
</comment>
<evidence type="ECO:0000313" key="2">
    <source>
        <dbReference type="EMBL" id="MFC5719076.1"/>
    </source>
</evidence>
<keyword evidence="3" id="KW-1185">Reference proteome</keyword>
<sequence length="63" mass="6110">MAESTAAAATAGAASAVVTAPRAVRARTGGPSDPDGEHGPAVQAAGWLLVVLTAMLLTQLGLL</sequence>
<dbReference type="RefSeq" id="WP_390314056.1">
    <property type="nucleotide sequence ID" value="NZ_JBHSPB010000001.1"/>
</dbReference>
<dbReference type="Proteomes" id="UP001596083">
    <property type="component" value="Unassembled WGS sequence"/>
</dbReference>
<protein>
    <submittedName>
        <fullName evidence="2">SCO1431 family membrane protein</fullName>
    </submittedName>
</protein>
<evidence type="ECO:0000256" key="1">
    <source>
        <dbReference type="SAM" id="Phobius"/>
    </source>
</evidence>
<reference evidence="3" key="1">
    <citation type="journal article" date="2019" name="Int. J. Syst. Evol. Microbiol.">
        <title>The Global Catalogue of Microorganisms (GCM) 10K type strain sequencing project: providing services to taxonomists for standard genome sequencing and annotation.</title>
        <authorList>
            <consortium name="The Broad Institute Genomics Platform"/>
            <consortium name="The Broad Institute Genome Sequencing Center for Infectious Disease"/>
            <person name="Wu L."/>
            <person name="Ma J."/>
        </authorList>
    </citation>
    <scope>NUCLEOTIDE SEQUENCE [LARGE SCALE GENOMIC DNA]</scope>
    <source>
        <strain evidence="3">CGMCC 4.7304</strain>
    </source>
</reference>
<name>A0ABW0YRB1_9ACTN</name>
<accession>A0ABW0YRB1</accession>
<dbReference type="EMBL" id="JBHSPB010000001">
    <property type="protein sequence ID" value="MFC5719076.1"/>
    <property type="molecule type" value="Genomic_DNA"/>
</dbReference>
<gene>
    <name evidence="2" type="ORF">ACFP1Z_02615</name>
</gene>
<evidence type="ECO:0000313" key="3">
    <source>
        <dbReference type="Proteomes" id="UP001596083"/>
    </source>
</evidence>